<evidence type="ECO:0000256" key="1">
    <source>
        <dbReference type="SAM" id="MobiDB-lite"/>
    </source>
</evidence>
<dbReference type="AlphaFoldDB" id="A0A4Z2E189"/>
<gene>
    <name evidence="2" type="ORF">EYF80_067745</name>
</gene>
<keyword evidence="3" id="KW-1185">Reference proteome</keyword>
<sequence length="152" mass="16867">MSVFSGACRPHLFSGHRQHAAALLHPDWLVLGPRAERSRTQAAEQVESQDRRGQRSPQGQTGGQTGSLPAPIGAESHGRNLGVLRAAENRRPTGRPTLTLHLRLRVQRRDNLCFDLVSGRRKKAQKVEEKKGIRMNILTPSQCKLRASGKKK</sequence>
<name>A0A4Z2E189_9TELE</name>
<evidence type="ECO:0000313" key="3">
    <source>
        <dbReference type="Proteomes" id="UP000314294"/>
    </source>
</evidence>
<proteinExistence type="predicted"/>
<reference evidence="2 3" key="1">
    <citation type="submission" date="2019-03" db="EMBL/GenBank/DDBJ databases">
        <title>First draft genome of Liparis tanakae, snailfish: a comprehensive survey of snailfish specific genes.</title>
        <authorList>
            <person name="Kim W."/>
            <person name="Song I."/>
            <person name="Jeong J.-H."/>
            <person name="Kim D."/>
            <person name="Kim S."/>
            <person name="Ryu S."/>
            <person name="Song J.Y."/>
            <person name="Lee S.K."/>
        </authorList>
    </citation>
    <scope>NUCLEOTIDE SEQUENCE [LARGE SCALE GENOMIC DNA]</scope>
    <source>
        <tissue evidence="2">Muscle</tissue>
    </source>
</reference>
<feature type="region of interest" description="Disordered" evidence="1">
    <location>
        <begin position="39"/>
        <end position="80"/>
    </location>
</feature>
<evidence type="ECO:0000313" key="2">
    <source>
        <dbReference type="EMBL" id="TNN22142.1"/>
    </source>
</evidence>
<protein>
    <submittedName>
        <fullName evidence="2">Uncharacterized protein</fullName>
    </submittedName>
</protein>
<dbReference type="Proteomes" id="UP000314294">
    <property type="component" value="Unassembled WGS sequence"/>
</dbReference>
<organism evidence="2 3">
    <name type="scientific">Liparis tanakae</name>
    <name type="common">Tanaka's snailfish</name>
    <dbReference type="NCBI Taxonomy" id="230148"/>
    <lineage>
        <taxon>Eukaryota</taxon>
        <taxon>Metazoa</taxon>
        <taxon>Chordata</taxon>
        <taxon>Craniata</taxon>
        <taxon>Vertebrata</taxon>
        <taxon>Euteleostomi</taxon>
        <taxon>Actinopterygii</taxon>
        <taxon>Neopterygii</taxon>
        <taxon>Teleostei</taxon>
        <taxon>Neoteleostei</taxon>
        <taxon>Acanthomorphata</taxon>
        <taxon>Eupercaria</taxon>
        <taxon>Perciformes</taxon>
        <taxon>Cottioidei</taxon>
        <taxon>Cottales</taxon>
        <taxon>Liparidae</taxon>
        <taxon>Liparis</taxon>
    </lineage>
</organism>
<accession>A0A4Z2E189</accession>
<comment type="caution">
    <text evidence="2">The sequence shown here is derived from an EMBL/GenBank/DDBJ whole genome shotgun (WGS) entry which is preliminary data.</text>
</comment>
<dbReference type="EMBL" id="SRLO01024036">
    <property type="protein sequence ID" value="TNN22142.1"/>
    <property type="molecule type" value="Genomic_DNA"/>
</dbReference>